<proteinExistence type="predicted"/>
<gene>
    <name evidence="4" type="ORF">GBAR_LOCUS22812</name>
</gene>
<evidence type="ECO:0000313" key="5">
    <source>
        <dbReference type="Proteomes" id="UP001174909"/>
    </source>
</evidence>
<protein>
    <submittedName>
        <fullName evidence="4">Uncharacterized protein</fullName>
    </submittedName>
</protein>
<dbReference type="Proteomes" id="UP001174909">
    <property type="component" value="Unassembled WGS sequence"/>
</dbReference>
<feature type="signal peptide" evidence="3">
    <location>
        <begin position="1"/>
        <end position="23"/>
    </location>
</feature>
<comment type="caution">
    <text evidence="4">The sequence shown here is derived from an EMBL/GenBank/DDBJ whole genome shotgun (WGS) entry which is preliminary data.</text>
</comment>
<sequence length="534" mass="61354">MATSDLLFLLLFAALTLDLRTAGSSCPAHSEDGGRGGINVRPDGEPASEFPCTEATWNREELREEIRYILKTKEKKFIRFRAPVNNYAHPRLDFATNNARKRNGTELITWIWVAGKFGYLLYYPQNFQTLSLGTTDVVAENMEEDEIRVNCNGCGEGVACGVGFYELMEVIESEAKSHGVEWDHLCVEADNGVLDIVRPYPLEQDLAMLNTRNFALPDILYQSRFLKFFFSRCSLLSLACKNVTNYFCYRSDGSCSIKELLSHYPKIIYLSVLLWMFIPLLVIYLPSSKPVHSVTHIPDMFPTHKVPVYLGRYIKNCLCYHTTVAHDNGPMLIRLRRALGFFLLSALSFRFLFLPAYQPFSFIVFALFLTAVSWPQHLSVYIRPEVPVYFPLFMEPYPDGMVRLRGSRQNSIEYQRLAYVMLERMYLPFDRKFWGHVCKNSFKGFHMCFNQQAPVFFPIWLCGVIINILVGIITVSLSVLIVLTYFIVPLPYFAKELFLAVKSGVYQHSHLVWTSQNSPTILKLFQTLPLFSTD</sequence>
<feature type="transmembrane region" description="Helical" evidence="2">
    <location>
        <begin position="362"/>
        <end position="382"/>
    </location>
</feature>
<accession>A0AA35X1V7</accession>
<keyword evidence="3" id="KW-0732">Signal</keyword>
<keyword evidence="2" id="KW-0812">Transmembrane</keyword>
<dbReference type="AlphaFoldDB" id="A0AA35X1V7"/>
<reference evidence="4" key="1">
    <citation type="submission" date="2023-03" db="EMBL/GenBank/DDBJ databases">
        <authorList>
            <person name="Steffen K."/>
            <person name="Cardenas P."/>
        </authorList>
    </citation>
    <scope>NUCLEOTIDE SEQUENCE</scope>
</reference>
<evidence type="ECO:0000313" key="4">
    <source>
        <dbReference type="EMBL" id="CAI8041049.1"/>
    </source>
</evidence>
<dbReference type="EMBL" id="CASHTH010003159">
    <property type="protein sequence ID" value="CAI8041049.1"/>
    <property type="molecule type" value="Genomic_DNA"/>
</dbReference>
<name>A0AA35X1V7_GEOBA</name>
<feature type="chain" id="PRO_5041267237" evidence="3">
    <location>
        <begin position="24"/>
        <end position="534"/>
    </location>
</feature>
<evidence type="ECO:0000256" key="3">
    <source>
        <dbReference type="SAM" id="SignalP"/>
    </source>
</evidence>
<feature type="region of interest" description="Disordered" evidence="1">
    <location>
        <begin position="25"/>
        <end position="45"/>
    </location>
</feature>
<keyword evidence="2" id="KW-1133">Transmembrane helix</keyword>
<feature type="transmembrane region" description="Helical" evidence="2">
    <location>
        <begin position="455"/>
        <end position="488"/>
    </location>
</feature>
<evidence type="ECO:0000256" key="2">
    <source>
        <dbReference type="SAM" id="Phobius"/>
    </source>
</evidence>
<organism evidence="4 5">
    <name type="scientific">Geodia barretti</name>
    <name type="common">Barrett's horny sponge</name>
    <dbReference type="NCBI Taxonomy" id="519541"/>
    <lineage>
        <taxon>Eukaryota</taxon>
        <taxon>Metazoa</taxon>
        <taxon>Porifera</taxon>
        <taxon>Demospongiae</taxon>
        <taxon>Heteroscleromorpha</taxon>
        <taxon>Tetractinellida</taxon>
        <taxon>Astrophorina</taxon>
        <taxon>Geodiidae</taxon>
        <taxon>Geodia</taxon>
    </lineage>
</organism>
<keyword evidence="2" id="KW-0472">Membrane</keyword>
<keyword evidence="5" id="KW-1185">Reference proteome</keyword>
<evidence type="ECO:0000256" key="1">
    <source>
        <dbReference type="SAM" id="MobiDB-lite"/>
    </source>
</evidence>